<keyword evidence="2" id="KW-0808">Transferase</keyword>
<comment type="pathway">
    <text evidence="1">Carotenoid biosynthesis.</text>
</comment>
<dbReference type="PANTHER" id="PTHR31480">
    <property type="entry name" value="BIFUNCTIONAL LYCOPENE CYCLASE/PHYTOENE SYNTHASE"/>
    <property type="match status" value="1"/>
</dbReference>
<dbReference type="Gene3D" id="1.10.600.10">
    <property type="entry name" value="Farnesyl Diphosphate Synthase"/>
    <property type="match status" value="1"/>
</dbReference>
<dbReference type="Pfam" id="PF00494">
    <property type="entry name" value="SQS_PSY"/>
    <property type="match status" value="1"/>
</dbReference>
<keyword evidence="3" id="KW-0125">Carotenoid biosynthesis</keyword>
<dbReference type="AlphaFoldDB" id="A0A9X3JEX3"/>
<evidence type="ECO:0000256" key="3">
    <source>
        <dbReference type="ARBA" id="ARBA00022746"/>
    </source>
</evidence>
<accession>A0A9X3JEX3</accession>
<dbReference type="PROSITE" id="PS01045">
    <property type="entry name" value="SQUALEN_PHYTOEN_SYN_2"/>
    <property type="match status" value="1"/>
</dbReference>
<dbReference type="InterPro" id="IPR019845">
    <property type="entry name" value="Squalene/phytoene_synthase_CS"/>
</dbReference>
<dbReference type="InterPro" id="IPR008949">
    <property type="entry name" value="Isoprenoid_synthase_dom_sf"/>
</dbReference>
<dbReference type="SFLD" id="SFLDG01212">
    <property type="entry name" value="Phytoene_synthase_like"/>
    <property type="match status" value="1"/>
</dbReference>
<keyword evidence="5" id="KW-1185">Reference proteome</keyword>
<dbReference type="EMBL" id="JAPRFR010000001">
    <property type="protein sequence ID" value="MCZ0725351.1"/>
    <property type="molecule type" value="Genomic_DNA"/>
</dbReference>
<evidence type="ECO:0000313" key="5">
    <source>
        <dbReference type="Proteomes" id="UP001146670"/>
    </source>
</evidence>
<reference evidence="4" key="1">
    <citation type="submission" date="2022-12" db="EMBL/GenBank/DDBJ databases">
        <title>Description and comparative metabolic analysis of Aerococcus sp. nov., isolated from the feces of a pig.</title>
        <authorList>
            <person name="Chang Y.-H."/>
        </authorList>
    </citation>
    <scope>NUCLEOTIDE SEQUENCE</scope>
    <source>
        <strain evidence="4">YH-aer222</strain>
    </source>
</reference>
<sequence>MLEESYQAAISIMKSASKSFYAAFKQLPQERFYAVAAVYAFCRWADDSVDEASNDQEAEENISHLEAYIIGENEINEDWQAAFEDSRRRFQIPNQAFLNQCHGQRLDLGFSAMKSREDLINYCRYVAGSVGEMLGPILIAENHDNQDPKFHQAVIDLGIGMQLTNILRDVGEDLAKLNRIYLPKDLLSDYDLDAISLRKMQNNPKQISSNYQALIEEIMSWSSDYYATIEENSHYFHPNCRLAVLASARIYHAIEDEIRQHGYNNLSRRNYTSKLKRLQIISQLKSELNEF</sequence>
<organism evidence="4 5">
    <name type="scientific">Aerococcus kribbianus</name>
    <dbReference type="NCBI Taxonomy" id="2999064"/>
    <lineage>
        <taxon>Bacteria</taxon>
        <taxon>Bacillati</taxon>
        <taxon>Bacillota</taxon>
        <taxon>Bacilli</taxon>
        <taxon>Lactobacillales</taxon>
        <taxon>Aerococcaceae</taxon>
        <taxon>Aerococcus</taxon>
    </lineage>
</organism>
<name>A0A9X3JEX3_9LACT</name>
<proteinExistence type="predicted"/>
<dbReference type="CDD" id="cd00683">
    <property type="entry name" value="Trans_IPPS_HH"/>
    <property type="match status" value="1"/>
</dbReference>
<dbReference type="GO" id="GO:0016117">
    <property type="term" value="P:carotenoid biosynthetic process"/>
    <property type="evidence" value="ECO:0007669"/>
    <property type="project" value="UniProtKB-KW"/>
</dbReference>
<dbReference type="SFLD" id="SFLDG01018">
    <property type="entry name" value="Squalene/Phytoene_Synthase_Lik"/>
    <property type="match status" value="1"/>
</dbReference>
<dbReference type="SUPFAM" id="SSF48576">
    <property type="entry name" value="Terpenoid synthases"/>
    <property type="match status" value="1"/>
</dbReference>
<dbReference type="InterPro" id="IPR044843">
    <property type="entry name" value="Trans_IPPS_bact-type"/>
</dbReference>
<dbReference type="GO" id="GO:0051996">
    <property type="term" value="F:squalene synthase [NAD(P)H] activity"/>
    <property type="evidence" value="ECO:0007669"/>
    <property type="project" value="InterPro"/>
</dbReference>
<dbReference type="Proteomes" id="UP001146670">
    <property type="component" value="Unassembled WGS sequence"/>
</dbReference>
<dbReference type="GO" id="GO:0004311">
    <property type="term" value="F:geranylgeranyl diphosphate synthase activity"/>
    <property type="evidence" value="ECO:0007669"/>
    <property type="project" value="InterPro"/>
</dbReference>
<gene>
    <name evidence="4" type="ORF">OW157_02070</name>
</gene>
<dbReference type="InterPro" id="IPR033904">
    <property type="entry name" value="Trans_IPPS_HH"/>
</dbReference>
<evidence type="ECO:0000313" key="4">
    <source>
        <dbReference type="EMBL" id="MCZ0725351.1"/>
    </source>
</evidence>
<dbReference type="InterPro" id="IPR002060">
    <property type="entry name" value="Squ/phyt_synthse"/>
</dbReference>
<comment type="caution">
    <text evidence="4">The sequence shown here is derived from an EMBL/GenBank/DDBJ whole genome shotgun (WGS) entry which is preliminary data.</text>
</comment>
<protein>
    <submittedName>
        <fullName evidence="4">Phytoene/squalene synthase family protein</fullName>
    </submittedName>
</protein>
<dbReference type="SFLD" id="SFLDS00005">
    <property type="entry name" value="Isoprenoid_Synthase_Type_I"/>
    <property type="match status" value="1"/>
</dbReference>
<dbReference type="RefSeq" id="WP_268751672.1">
    <property type="nucleotide sequence ID" value="NZ_JAPRFQ010000001.1"/>
</dbReference>
<evidence type="ECO:0000256" key="1">
    <source>
        <dbReference type="ARBA" id="ARBA00004829"/>
    </source>
</evidence>
<evidence type="ECO:0000256" key="2">
    <source>
        <dbReference type="ARBA" id="ARBA00022679"/>
    </source>
</evidence>